<organism evidence="2 3">
    <name type="scientific">Dacryopinax primogenitus (strain DJM 731)</name>
    <name type="common">Brown rot fungus</name>
    <dbReference type="NCBI Taxonomy" id="1858805"/>
    <lineage>
        <taxon>Eukaryota</taxon>
        <taxon>Fungi</taxon>
        <taxon>Dikarya</taxon>
        <taxon>Basidiomycota</taxon>
        <taxon>Agaricomycotina</taxon>
        <taxon>Dacrymycetes</taxon>
        <taxon>Dacrymycetales</taxon>
        <taxon>Dacrymycetaceae</taxon>
        <taxon>Dacryopinax</taxon>
    </lineage>
</organism>
<accession>M5FQW7</accession>
<dbReference type="Proteomes" id="UP000030653">
    <property type="component" value="Unassembled WGS sequence"/>
</dbReference>
<reference evidence="2 3" key="1">
    <citation type="journal article" date="2012" name="Science">
        <title>The Paleozoic origin of enzymatic lignin decomposition reconstructed from 31 fungal genomes.</title>
        <authorList>
            <person name="Floudas D."/>
            <person name="Binder M."/>
            <person name="Riley R."/>
            <person name="Barry K."/>
            <person name="Blanchette R.A."/>
            <person name="Henrissat B."/>
            <person name="Martinez A.T."/>
            <person name="Otillar R."/>
            <person name="Spatafora J.W."/>
            <person name="Yadav J.S."/>
            <person name="Aerts A."/>
            <person name="Benoit I."/>
            <person name="Boyd A."/>
            <person name="Carlson A."/>
            <person name="Copeland A."/>
            <person name="Coutinho P.M."/>
            <person name="de Vries R.P."/>
            <person name="Ferreira P."/>
            <person name="Findley K."/>
            <person name="Foster B."/>
            <person name="Gaskell J."/>
            <person name="Glotzer D."/>
            <person name="Gorecki P."/>
            <person name="Heitman J."/>
            <person name="Hesse C."/>
            <person name="Hori C."/>
            <person name="Igarashi K."/>
            <person name="Jurgens J.A."/>
            <person name="Kallen N."/>
            <person name="Kersten P."/>
            <person name="Kohler A."/>
            <person name="Kuees U."/>
            <person name="Kumar T.K.A."/>
            <person name="Kuo A."/>
            <person name="LaButti K."/>
            <person name="Larrondo L.F."/>
            <person name="Lindquist E."/>
            <person name="Ling A."/>
            <person name="Lombard V."/>
            <person name="Lucas S."/>
            <person name="Lundell T."/>
            <person name="Martin R."/>
            <person name="McLaughlin D.J."/>
            <person name="Morgenstern I."/>
            <person name="Morin E."/>
            <person name="Murat C."/>
            <person name="Nagy L.G."/>
            <person name="Nolan M."/>
            <person name="Ohm R.A."/>
            <person name="Patyshakuliyeva A."/>
            <person name="Rokas A."/>
            <person name="Ruiz-Duenas F.J."/>
            <person name="Sabat G."/>
            <person name="Salamov A."/>
            <person name="Samejima M."/>
            <person name="Schmutz J."/>
            <person name="Slot J.C."/>
            <person name="St John F."/>
            <person name="Stenlid J."/>
            <person name="Sun H."/>
            <person name="Sun S."/>
            <person name="Syed K."/>
            <person name="Tsang A."/>
            <person name="Wiebenga A."/>
            <person name="Young D."/>
            <person name="Pisabarro A."/>
            <person name="Eastwood D.C."/>
            <person name="Martin F."/>
            <person name="Cullen D."/>
            <person name="Grigoriev I.V."/>
            <person name="Hibbett D.S."/>
        </authorList>
    </citation>
    <scope>NUCLEOTIDE SEQUENCE [LARGE SCALE GENOMIC DNA]</scope>
    <source>
        <strain evidence="2 3">DJM-731 SS1</strain>
    </source>
</reference>
<evidence type="ECO:0000313" key="2">
    <source>
        <dbReference type="EMBL" id="EJT99395.1"/>
    </source>
</evidence>
<protein>
    <submittedName>
        <fullName evidence="2">Uncharacterized protein</fullName>
    </submittedName>
</protein>
<gene>
    <name evidence="2" type="ORF">DACRYDRAFT_23941</name>
</gene>
<feature type="compositionally biased region" description="Polar residues" evidence="1">
    <location>
        <begin position="1"/>
        <end position="34"/>
    </location>
</feature>
<dbReference type="AlphaFoldDB" id="M5FQW7"/>
<sequence length="81" mass="8501">MSTPTSNKTSVSMNNTAGMGTSPTASTVQPQNPLEQEHSGESDVEESRVSEDEAIPPVIPRVIQSRISQTALPPSGPPLDT</sequence>
<evidence type="ECO:0000313" key="3">
    <source>
        <dbReference type="Proteomes" id="UP000030653"/>
    </source>
</evidence>
<dbReference type="RefSeq" id="XP_040626293.1">
    <property type="nucleotide sequence ID" value="XM_040773472.1"/>
</dbReference>
<evidence type="ECO:0000256" key="1">
    <source>
        <dbReference type="SAM" id="MobiDB-lite"/>
    </source>
</evidence>
<name>M5FQW7_DACPD</name>
<feature type="region of interest" description="Disordered" evidence="1">
    <location>
        <begin position="1"/>
        <end position="81"/>
    </location>
</feature>
<proteinExistence type="predicted"/>
<dbReference type="HOGENOM" id="CLU_2580241_0_0_1"/>
<dbReference type="EMBL" id="JH795870">
    <property type="protein sequence ID" value="EJT99395.1"/>
    <property type="molecule type" value="Genomic_DNA"/>
</dbReference>
<feature type="non-terminal residue" evidence="2">
    <location>
        <position position="81"/>
    </location>
</feature>
<feature type="compositionally biased region" description="Basic and acidic residues" evidence="1">
    <location>
        <begin position="35"/>
        <end position="51"/>
    </location>
</feature>
<dbReference type="GeneID" id="63688534"/>
<keyword evidence="3" id="KW-1185">Reference proteome</keyword>